<evidence type="ECO:0000313" key="1">
    <source>
        <dbReference type="EMBL" id="ODM18034.1"/>
    </source>
</evidence>
<accession>A0A1E3BAT4</accession>
<dbReference type="AlphaFoldDB" id="A0A1E3BAT4"/>
<reference evidence="1 2" key="1">
    <citation type="journal article" date="2016" name="BMC Genomics">
        <title>Comparative genomic and transcriptomic analyses of the Fuzhuan brick tea-fermentation fungus Aspergillus cristatus.</title>
        <authorList>
            <person name="Ge Y."/>
            <person name="Wang Y."/>
            <person name="Liu Y."/>
            <person name="Tan Y."/>
            <person name="Ren X."/>
            <person name="Zhang X."/>
            <person name="Hyde K.D."/>
            <person name="Liu Y."/>
            <person name="Liu Z."/>
        </authorList>
    </citation>
    <scope>NUCLEOTIDE SEQUENCE [LARGE SCALE GENOMIC DNA]</scope>
    <source>
        <strain evidence="1 2">GZAAS20.1005</strain>
    </source>
</reference>
<dbReference type="Proteomes" id="UP000094569">
    <property type="component" value="Unassembled WGS sequence"/>
</dbReference>
<dbReference type="OrthoDB" id="5401170at2759"/>
<comment type="caution">
    <text evidence="1">The sequence shown here is derived from an EMBL/GenBank/DDBJ whole genome shotgun (WGS) entry which is preliminary data.</text>
</comment>
<sequence>MDQQDNTGLVPRGFILYLLMNELPGVRLTNSFWSLGATERDEIRQAFKAAWKY</sequence>
<dbReference type="EMBL" id="JXNT01000007">
    <property type="protein sequence ID" value="ODM18034.1"/>
    <property type="molecule type" value="Genomic_DNA"/>
</dbReference>
<gene>
    <name evidence="1" type="ORF">SI65_06822</name>
</gene>
<protein>
    <submittedName>
        <fullName evidence="1">Uncharacterized protein</fullName>
    </submittedName>
</protein>
<evidence type="ECO:0000313" key="2">
    <source>
        <dbReference type="Proteomes" id="UP000094569"/>
    </source>
</evidence>
<keyword evidence="2" id="KW-1185">Reference proteome</keyword>
<dbReference type="VEuPathDB" id="FungiDB:SI65_06822"/>
<proteinExistence type="predicted"/>
<name>A0A1E3BAT4_ASPCR</name>
<organism evidence="1 2">
    <name type="scientific">Aspergillus cristatus</name>
    <name type="common">Chinese Fuzhuan brick tea-fermentation fungus</name>
    <name type="synonym">Eurotium cristatum</name>
    <dbReference type="NCBI Taxonomy" id="573508"/>
    <lineage>
        <taxon>Eukaryota</taxon>
        <taxon>Fungi</taxon>
        <taxon>Dikarya</taxon>
        <taxon>Ascomycota</taxon>
        <taxon>Pezizomycotina</taxon>
        <taxon>Eurotiomycetes</taxon>
        <taxon>Eurotiomycetidae</taxon>
        <taxon>Eurotiales</taxon>
        <taxon>Aspergillaceae</taxon>
        <taxon>Aspergillus</taxon>
        <taxon>Aspergillus subgen. Aspergillus</taxon>
    </lineage>
</organism>